<proteinExistence type="predicted"/>
<evidence type="ECO:0000256" key="1">
    <source>
        <dbReference type="ARBA" id="ARBA00004496"/>
    </source>
</evidence>
<keyword evidence="2" id="KW-0963">Cytoplasm</keyword>
<dbReference type="PANTHER" id="PTHR16308:SF19">
    <property type="entry name" value="UBIQUITIN-ASSOCIATED PROTEIN 2"/>
    <property type="match status" value="1"/>
</dbReference>
<accession>A0ABV0QDQ0</accession>
<dbReference type="InterPro" id="IPR051833">
    <property type="entry name" value="TC-DDR_regulator"/>
</dbReference>
<comment type="caution">
    <text evidence="5">The sequence shown here is derived from an EMBL/GenBank/DDBJ whole genome shotgun (WGS) entry which is preliminary data.</text>
</comment>
<dbReference type="Proteomes" id="UP001434883">
    <property type="component" value="Unassembled WGS sequence"/>
</dbReference>
<feature type="compositionally biased region" description="Low complexity" evidence="4">
    <location>
        <begin position="245"/>
        <end position="258"/>
    </location>
</feature>
<dbReference type="PANTHER" id="PTHR16308">
    <property type="entry name" value="UBIQUITIN ASSOCIATED PROTEIN 2-LIKE/LINGERER"/>
    <property type="match status" value="1"/>
</dbReference>
<feature type="region of interest" description="Disordered" evidence="4">
    <location>
        <begin position="195"/>
        <end position="260"/>
    </location>
</feature>
<dbReference type="Pfam" id="PF12478">
    <property type="entry name" value="UBAP2-Lig"/>
    <property type="match status" value="1"/>
</dbReference>
<organism evidence="5 6">
    <name type="scientific">Xenoophorus captivus</name>
    <dbReference type="NCBI Taxonomy" id="1517983"/>
    <lineage>
        <taxon>Eukaryota</taxon>
        <taxon>Metazoa</taxon>
        <taxon>Chordata</taxon>
        <taxon>Craniata</taxon>
        <taxon>Vertebrata</taxon>
        <taxon>Euteleostomi</taxon>
        <taxon>Actinopterygii</taxon>
        <taxon>Neopterygii</taxon>
        <taxon>Teleostei</taxon>
        <taxon>Neoteleostei</taxon>
        <taxon>Acanthomorphata</taxon>
        <taxon>Ovalentaria</taxon>
        <taxon>Atherinomorphae</taxon>
        <taxon>Cyprinodontiformes</taxon>
        <taxon>Goodeidae</taxon>
        <taxon>Xenoophorus</taxon>
    </lineage>
</organism>
<protein>
    <submittedName>
        <fullName evidence="5">Uncharacterized protein</fullName>
    </submittedName>
</protein>
<evidence type="ECO:0000256" key="2">
    <source>
        <dbReference type="ARBA" id="ARBA00022490"/>
    </source>
</evidence>
<reference evidence="5 6" key="1">
    <citation type="submission" date="2021-06" db="EMBL/GenBank/DDBJ databases">
        <authorList>
            <person name="Palmer J.M."/>
        </authorList>
    </citation>
    <scope>NUCLEOTIDE SEQUENCE [LARGE SCALE GENOMIC DNA]</scope>
    <source>
        <strain evidence="5 6">XC_2019</strain>
        <tissue evidence="5">Muscle</tissue>
    </source>
</reference>
<dbReference type="InterPro" id="IPR022166">
    <property type="entry name" value="UBAP2/Lig"/>
</dbReference>
<evidence type="ECO:0000313" key="6">
    <source>
        <dbReference type="Proteomes" id="UP001434883"/>
    </source>
</evidence>
<evidence type="ECO:0000256" key="3">
    <source>
        <dbReference type="ARBA" id="ARBA00022553"/>
    </source>
</evidence>
<evidence type="ECO:0000256" key="4">
    <source>
        <dbReference type="SAM" id="MobiDB-lite"/>
    </source>
</evidence>
<dbReference type="EMBL" id="JAHRIN010008802">
    <property type="protein sequence ID" value="MEQ2193939.1"/>
    <property type="molecule type" value="Genomic_DNA"/>
</dbReference>
<evidence type="ECO:0000313" key="5">
    <source>
        <dbReference type="EMBL" id="MEQ2193939.1"/>
    </source>
</evidence>
<keyword evidence="6" id="KW-1185">Reference proteome</keyword>
<comment type="subcellular location">
    <subcellularLocation>
        <location evidence="1">Cytoplasm</location>
    </subcellularLocation>
</comment>
<gene>
    <name evidence="5" type="ORF">XENOCAPTIV_018952</name>
</gene>
<name>A0ABV0QDQ0_9TELE</name>
<sequence length="369" mass="39041">MICRNMLPPLWQIPSTAVEMPGSADVPGLNLQFGALDFGSESALPEFGVVDNCVSAVSRESTPAPVPAPAASGPGTQCHTSLYSKPLSESLGSSLSVALPLPLSSSEPVYPSTDRCGNFLLFFFFSSQQIYGYEDLHMLQSRLPMDYYGITFPGPTAALSGRDGSLANNPYSGEAPHGSVIVFYNCANRHVFSRDITPPRSGDVAKFPRNDSTSPAPPTSLSAPQPPQAQNQGQPQAQPQPPQAQPQAQPQHHSSQQAFLPPGYSYTGLPYYPGVPGAVPSAAAFQYGPTMFVPPGGPGPASAKQHSMGLGLGNPSASPFQQQAQQQPSGYGQHTFSSGSCYISRAFAAILSYSTFLFEVEVLWPVLSL</sequence>
<feature type="compositionally biased region" description="Low complexity" evidence="4">
    <location>
        <begin position="219"/>
        <end position="237"/>
    </location>
</feature>
<keyword evidence="3" id="KW-0597">Phosphoprotein</keyword>